<reference evidence="1 2" key="1">
    <citation type="journal article" date="2017" name="Int. J. Syst. Evol. Microbiol.">
        <title>Arachidicoccus ginsenosidivorans sp. nov., with ginsenoside-converting activity isolated from ginseng cultivating soil.</title>
        <authorList>
            <person name="Siddiqi M.Z."/>
            <person name="Aslam Z."/>
            <person name="Im W.T."/>
        </authorList>
    </citation>
    <scope>NUCLEOTIDE SEQUENCE [LARGE SCALE GENOMIC DNA]</scope>
    <source>
        <strain evidence="1 2">Gsoil 809</strain>
    </source>
</reference>
<sequence length="229" mass="25842">MTHNIFTNGNKYNIQGSMVASKSVTPDFGLGSSPGPDGTRKGYVFNSQYYQFKEKIYKEFLPHFYGGAGLEFDIRRGTTMKGGDIENTPYGQYNTKYGFKQDRYNANGFLFDLQYTTRDNQNRAYKGIYANAGIRLNQSWMGSSKNATQLNLDLRKYVSLSKNIRSTYWPSGPGAPLCWGADFLIWNCLERAEILTSGVAEVTQSAILKEPSSFIMKRNIVFPLRATNS</sequence>
<dbReference type="Gene3D" id="2.40.160.50">
    <property type="entry name" value="membrane protein fhac: a member of the omp85/tpsb transporter family"/>
    <property type="match status" value="1"/>
</dbReference>
<accession>A0A5B8VPP2</accession>
<dbReference type="Proteomes" id="UP000321291">
    <property type="component" value="Chromosome"/>
</dbReference>
<dbReference type="RefSeq" id="WP_146786300.1">
    <property type="nucleotide sequence ID" value="NZ_CP042434.1"/>
</dbReference>
<protein>
    <submittedName>
        <fullName evidence="1">Uncharacterized protein</fullName>
    </submittedName>
</protein>
<dbReference type="AlphaFoldDB" id="A0A5B8VPP2"/>
<dbReference type="OrthoDB" id="621220at2"/>
<name>A0A5B8VPP2_9BACT</name>
<evidence type="ECO:0000313" key="2">
    <source>
        <dbReference type="Proteomes" id="UP000321291"/>
    </source>
</evidence>
<proteinExistence type="predicted"/>
<gene>
    <name evidence="1" type="ORF">FSB73_19940</name>
</gene>
<dbReference type="EMBL" id="CP042434">
    <property type="protein sequence ID" value="QEC73597.1"/>
    <property type="molecule type" value="Genomic_DNA"/>
</dbReference>
<organism evidence="1 2">
    <name type="scientific">Arachidicoccus ginsenosidivorans</name>
    <dbReference type="NCBI Taxonomy" id="496057"/>
    <lineage>
        <taxon>Bacteria</taxon>
        <taxon>Pseudomonadati</taxon>
        <taxon>Bacteroidota</taxon>
        <taxon>Chitinophagia</taxon>
        <taxon>Chitinophagales</taxon>
        <taxon>Chitinophagaceae</taxon>
        <taxon>Arachidicoccus</taxon>
    </lineage>
</organism>
<keyword evidence="2" id="KW-1185">Reference proteome</keyword>
<evidence type="ECO:0000313" key="1">
    <source>
        <dbReference type="EMBL" id="QEC73597.1"/>
    </source>
</evidence>
<dbReference type="KEGG" id="agi:FSB73_19940"/>